<name>A0A6C0H8H5_9ZZZZ</name>
<proteinExistence type="predicted"/>
<dbReference type="AlphaFoldDB" id="A0A6C0H8H5"/>
<sequence>MDELYYNKYTKYKYKYFKLLLKFKYEKYSFVNINDNNINKLIMTDTEKYKINYINTYLNKYKSKYLIHHISNSRKKLSKIPLKLITFPNIRRTRSPNIRRTRSPNIQRTRSPNIRRNRSPNIRRNRSPNIRRNRSPNIRRHRSPNIRRNRSPNIRRHRSSNIRRNRSPNIRRNNSSNIRRNRSPNIRRNRSSNIRRNSSNNQRTITPIIHLQKPTDHLNQPVQFSQPQQNAAQNISPTRIPLSEIIKITSTAKPYSNLDNYKQIIKEDTTIDSIEKNIHNNYNIHTISNIDFQTIKFDKYDIDIIKNISIQDYITTLDGNSTIGLCIAGNSGRPGGGITKDNINLKDLPKKGLPQEESILYDWFQMDSFSENIKIAQDLYNKSIKNRWGLFMSNGNMTIQGHDYTKKYNNIMIYFLVYSVYTYYMNKKNVYLLFTFSPNTNEGRTLTGSMTRTIDPQMTNTIDGLRLYVKGLIAALSATILCAINNNIEFLLLPLVGCNVNAYEEKITGGYTFSFRDFLSNNYDKFVKIALNNMLSILKNPQSTLKIIIFDMKGEIGQKK</sequence>
<feature type="compositionally biased region" description="Low complexity" evidence="1">
    <location>
        <begin position="191"/>
        <end position="201"/>
    </location>
</feature>
<accession>A0A6C0H8H5</accession>
<reference evidence="2" key="1">
    <citation type="journal article" date="2020" name="Nature">
        <title>Giant virus diversity and host interactions through global metagenomics.</title>
        <authorList>
            <person name="Schulz F."/>
            <person name="Roux S."/>
            <person name="Paez-Espino D."/>
            <person name="Jungbluth S."/>
            <person name="Walsh D.A."/>
            <person name="Denef V.J."/>
            <person name="McMahon K.D."/>
            <person name="Konstantinidis K.T."/>
            <person name="Eloe-Fadrosh E.A."/>
            <person name="Kyrpides N.C."/>
            <person name="Woyke T."/>
        </authorList>
    </citation>
    <scope>NUCLEOTIDE SEQUENCE</scope>
    <source>
        <strain evidence="2">GVMAG-M-3300023179-82</strain>
    </source>
</reference>
<feature type="compositionally biased region" description="Low complexity" evidence="1">
    <location>
        <begin position="167"/>
        <end position="178"/>
    </location>
</feature>
<organism evidence="2">
    <name type="scientific">viral metagenome</name>
    <dbReference type="NCBI Taxonomy" id="1070528"/>
    <lineage>
        <taxon>unclassified sequences</taxon>
        <taxon>metagenomes</taxon>
        <taxon>organismal metagenomes</taxon>
    </lineage>
</organism>
<protein>
    <submittedName>
        <fullName evidence="2">Uncharacterized protein</fullName>
    </submittedName>
</protein>
<evidence type="ECO:0000313" key="2">
    <source>
        <dbReference type="EMBL" id="QHT76697.1"/>
    </source>
</evidence>
<dbReference type="GO" id="GO:0005615">
    <property type="term" value="C:extracellular space"/>
    <property type="evidence" value="ECO:0007669"/>
    <property type="project" value="TreeGrafter"/>
</dbReference>
<dbReference type="PANTHER" id="PTHR33888">
    <property type="entry name" value="RIKEN CDNA 4932415D10 GENE"/>
    <property type="match status" value="1"/>
</dbReference>
<feature type="compositionally biased region" description="Basic residues" evidence="1">
    <location>
        <begin position="93"/>
        <end position="102"/>
    </location>
</feature>
<dbReference type="EMBL" id="MN739900">
    <property type="protein sequence ID" value="QHT76697.1"/>
    <property type="molecule type" value="Genomic_DNA"/>
</dbReference>
<dbReference type="PANTHER" id="PTHR33888:SF1">
    <property type="entry name" value="RIKEN CDNA 4932415D10 GENE"/>
    <property type="match status" value="1"/>
</dbReference>
<feature type="compositionally biased region" description="Basic residues" evidence="1">
    <location>
        <begin position="179"/>
        <end position="190"/>
    </location>
</feature>
<evidence type="ECO:0000256" key="1">
    <source>
        <dbReference type="SAM" id="MobiDB-lite"/>
    </source>
</evidence>
<feature type="region of interest" description="Disordered" evidence="1">
    <location>
        <begin position="93"/>
        <end position="204"/>
    </location>
</feature>
<feature type="compositionally biased region" description="Basic residues" evidence="1">
    <location>
        <begin position="113"/>
        <end position="166"/>
    </location>
</feature>